<reference evidence="1 2" key="1">
    <citation type="submission" date="2024-06" db="EMBL/GenBank/DDBJ databases">
        <title>Flavobacterium spp. isolated from glacier.</title>
        <authorList>
            <person name="Han D."/>
        </authorList>
    </citation>
    <scope>NUCLEOTIDE SEQUENCE [LARGE SCALE GENOMIC DNA]</scope>
    <source>
        <strain evidence="1 2">ZS1P70</strain>
    </source>
</reference>
<organism evidence="1 2">
    <name type="scientific">Flavobacterium zhoui</name>
    <dbReference type="NCBI Taxonomy" id="3230414"/>
    <lineage>
        <taxon>Bacteria</taxon>
        <taxon>Pseudomonadati</taxon>
        <taxon>Bacteroidota</taxon>
        <taxon>Flavobacteriia</taxon>
        <taxon>Flavobacteriales</taxon>
        <taxon>Flavobacteriaceae</taxon>
        <taxon>Flavobacterium</taxon>
    </lineage>
</organism>
<evidence type="ECO:0000313" key="1">
    <source>
        <dbReference type="EMBL" id="MFE3872162.1"/>
    </source>
</evidence>
<evidence type="ECO:0008006" key="3">
    <source>
        <dbReference type="Google" id="ProtNLM"/>
    </source>
</evidence>
<sequence length="79" mass="8852">MKSKLYIAGLVFISFLTYSCSDDYSDEIPENSNKNFEIKPKPILQNDLIEKTIDSTSVIINTEVYNADGDPINPIPPRG</sequence>
<comment type="caution">
    <text evidence="1">The sequence shown here is derived from an EMBL/GenBank/DDBJ whole genome shotgun (WGS) entry which is preliminary data.</text>
</comment>
<keyword evidence="2" id="KW-1185">Reference proteome</keyword>
<protein>
    <recommendedName>
        <fullName evidence="3">DUF4249 domain-containing protein</fullName>
    </recommendedName>
</protein>
<dbReference type="EMBL" id="JBHZPY010000012">
    <property type="protein sequence ID" value="MFE3872162.1"/>
    <property type="molecule type" value="Genomic_DNA"/>
</dbReference>
<evidence type="ECO:0000313" key="2">
    <source>
        <dbReference type="Proteomes" id="UP001600107"/>
    </source>
</evidence>
<gene>
    <name evidence="1" type="ORF">ACFX5F_13110</name>
</gene>
<proteinExistence type="predicted"/>
<dbReference type="PROSITE" id="PS51257">
    <property type="entry name" value="PROKAR_LIPOPROTEIN"/>
    <property type="match status" value="1"/>
</dbReference>
<name>A0ABW6I862_9FLAO</name>
<dbReference type="RefSeq" id="WP_379852456.1">
    <property type="nucleotide sequence ID" value="NZ_JBHZPY010000012.1"/>
</dbReference>
<dbReference type="Proteomes" id="UP001600107">
    <property type="component" value="Unassembled WGS sequence"/>
</dbReference>
<accession>A0ABW6I862</accession>